<evidence type="ECO:0000313" key="1">
    <source>
        <dbReference type="EMBL" id="KAK7302257.1"/>
    </source>
</evidence>
<proteinExistence type="predicted"/>
<accession>A0AAN9JR12</accession>
<gene>
    <name evidence="1" type="ORF">RJT34_13142</name>
</gene>
<protein>
    <submittedName>
        <fullName evidence="1">Uncharacterized protein</fullName>
    </submittedName>
</protein>
<evidence type="ECO:0000313" key="2">
    <source>
        <dbReference type="Proteomes" id="UP001359559"/>
    </source>
</evidence>
<sequence length="143" mass="15957">MVALALLRFIVHDHDNLFVAVDAVHSLGIFFHCYKINLRHIHIITSNIQIQQKAHSEGMMFEIERKVVHTLVSSDGNEDHFRCMNGRLVEGNKGLKALDMKAILGSDGNRFGPGGTRGSGTPQIGGRAKARETLWQRLWSLGK</sequence>
<keyword evidence="2" id="KW-1185">Reference proteome</keyword>
<reference evidence="1 2" key="1">
    <citation type="submission" date="2024-01" db="EMBL/GenBank/DDBJ databases">
        <title>The genomes of 5 underutilized Papilionoideae crops provide insights into root nodulation and disease resistance.</title>
        <authorList>
            <person name="Yuan L."/>
        </authorList>
    </citation>
    <scope>NUCLEOTIDE SEQUENCE [LARGE SCALE GENOMIC DNA]</scope>
    <source>
        <strain evidence="1">LY-2023</strain>
        <tissue evidence="1">Leaf</tissue>
    </source>
</reference>
<name>A0AAN9JR12_CLITE</name>
<dbReference type="Proteomes" id="UP001359559">
    <property type="component" value="Unassembled WGS sequence"/>
</dbReference>
<comment type="caution">
    <text evidence="1">The sequence shown here is derived from an EMBL/GenBank/DDBJ whole genome shotgun (WGS) entry which is preliminary data.</text>
</comment>
<organism evidence="1 2">
    <name type="scientific">Clitoria ternatea</name>
    <name type="common">Butterfly pea</name>
    <dbReference type="NCBI Taxonomy" id="43366"/>
    <lineage>
        <taxon>Eukaryota</taxon>
        <taxon>Viridiplantae</taxon>
        <taxon>Streptophyta</taxon>
        <taxon>Embryophyta</taxon>
        <taxon>Tracheophyta</taxon>
        <taxon>Spermatophyta</taxon>
        <taxon>Magnoliopsida</taxon>
        <taxon>eudicotyledons</taxon>
        <taxon>Gunneridae</taxon>
        <taxon>Pentapetalae</taxon>
        <taxon>rosids</taxon>
        <taxon>fabids</taxon>
        <taxon>Fabales</taxon>
        <taxon>Fabaceae</taxon>
        <taxon>Papilionoideae</taxon>
        <taxon>50 kb inversion clade</taxon>
        <taxon>NPAAA clade</taxon>
        <taxon>indigoferoid/millettioid clade</taxon>
        <taxon>Phaseoleae</taxon>
        <taxon>Clitoria</taxon>
    </lineage>
</organism>
<dbReference type="AlphaFoldDB" id="A0AAN9JR12"/>
<dbReference type="EMBL" id="JAYKXN010000003">
    <property type="protein sequence ID" value="KAK7302257.1"/>
    <property type="molecule type" value="Genomic_DNA"/>
</dbReference>